<dbReference type="GO" id="GO:0030154">
    <property type="term" value="P:cell differentiation"/>
    <property type="evidence" value="ECO:0007669"/>
    <property type="project" value="TreeGrafter"/>
</dbReference>
<evidence type="ECO:0000256" key="2">
    <source>
        <dbReference type="ARBA" id="ARBA00022771"/>
    </source>
</evidence>
<dbReference type="Pfam" id="PF00105">
    <property type="entry name" value="zf-C4"/>
    <property type="match status" value="1"/>
</dbReference>
<dbReference type="GO" id="GO:0005634">
    <property type="term" value="C:nucleus"/>
    <property type="evidence" value="ECO:0007669"/>
    <property type="project" value="UniProtKB-SubCell"/>
</dbReference>
<dbReference type="RefSeq" id="XP_038059153.1">
    <property type="nucleotide sequence ID" value="XM_038203225.1"/>
</dbReference>
<keyword evidence="14" id="KW-1185">Reference proteome</keyword>
<dbReference type="GO" id="GO:0008270">
    <property type="term" value="F:zinc ion binding"/>
    <property type="evidence" value="ECO:0007669"/>
    <property type="project" value="UniProtKB-KW"/>
</dbReference>
<keyword evidence="4 9" id="KW-0805">Transcription regulation</keyword>
<dbReference type="SMART" id="SM00399">
    <property type="entry name" value="ZnF_C4"/>
    <property type="match status" value="1"/>
</dbReference>
<dbReference type="Gene3D" id="3.30.50.10">
    <property type="entry name" value="Erythroid Transcription Factor GATA-1, subunit A"/>
    <property type="match status" value="1"/>
</dbReference>
<dbReference type="InterPro" id="IPR000536">
    <property type="entry name" value="Nucl_hrmn_rcpt_lig-bd"/>
</dbReference>
<dbReference type="Pfam" id="PF00104">
    <property type="entry name" value="Hormone_recep"/>
    <property type="match status" value="1"/>
</dbReference>
<feature type="region of interest" description="Disordered" evidence="10">
    <location>
        <begin position="156"/>
        <end position="186"/>
    </location>
</feature>
<dbReference type="EnsemblMetazoa" id="XM_038203225.1">
    <property type="protein sequence ID" value="XP_038059153.1"/>
    <property type="gene ID" value="LOC119730366"/>
</dbReference>
<dbReference type="InterPro" id="IPR001628">
    <property type="entry name" value="Znf_hrmn_rcpt"/>
</dbReference>
<keyword evidence="2 9" id="KW-0863">Zinc-finger</keyword>
<dbReference type="PROSITE" id="PS51843">
    <property type="entry name" value="NR_LBD"/>
    <property type="match status" value="1"/>
</dbReference>
<keyword evidence="5 9" id="KW-0238">DNA-binding</keyword>
<organism evidence="13 14">
    <name type="scientific">Patiria miniata</name>
    <name type="common">Bat star</name>
    <name type="synonym">Asterina miniata</name>
    <dbReference type="NCBI Taxonomy" id="46514"/>
    <lineage>
        <taxon>Eukaryota</taxon>
        <taxon>Metazoa</taxon>
        <taxon>Echinodermata</taxon>
        <taxon>Eleutherozoa</taxon>
        <taxon>Asterozoa</taxon>
        <taxon>Asteroidea</taxon>
        <taxon>Valvatacea</taxon>
        <taxon>Valvatida</taxon>
        <taxon>Asterinidae</taxon>
        <taxon>Patiria</taxon>
    </lineage>
</organism>
<dbReference type="Proteomes" id="UP000887568">
    <property type="component" value="Unplaced"/>
</dbReference>
<comment type="similarity">
    <text evidence="9">Belongs to the nuclear hormone receptor family.</text>
</comment>
<feature type="domain" description="NR LBD" evidence="12">
    <location>
        <begin position="253"/>
        <end position="476"/>
    </location>
</feature>
<evidence type="ECO:0000256" key="8">
    <source>
        <dbReference type="ARBA" id="ARBA00023242"/>
    </source>
</evidence>
<evidence type="ECO:0000256" key="4">
    <source>
        <dbReference type="ARBA" id="ARBA00023015"/>
    </source>
</evidence>
<evidence type="ECO:0000259" key="12">
    <source>
        <dbReference type="PROSITE" id="PS51843"/>
    </source>
</evidence>
<dbReference type="SMART" id="SM00430">
    <property type="entry name" value="HOLI"/>
    <property type="match status" value="1"/>
</dbReference>
<name>A0A914A5S1_PATMI</name>
<keyword evidence="6 9" id="KW-0804">Transcription</keyword>
<evidence type="ECO:0000256" key="9">
    <source>
        <dbReference type="RuleBase" id="RU004334"/>
    </source>
</evidence>
<dbReference type="SUPFAM" id="SSF48508">
    <property type="entry name" value="Nuclear receptor ligand-binding domain"/>
    <property type="match status" value="1"/>
</dbReference>
<sequence>MKMLLAECAAKNEEVSSSGHLGNMAENLKNDGGVQVDVTTAKTANTRGTCLVCGDTSTAIHYGISSCEGCKSFFSRAIANHESFTCPTKTCRINKATRNRCMYCRWKKCIAVGMSKDRSKLGRRPRKSRVSRSVPSALAGKSADVGSGTYMYSSSAASDQAGQDPWQTTSSQYASSPGMSKTTWTETPPHCEPLVPFEGSCFAGNSTPATHLPATGEGSCGIRKKTAESPSNSIDFADRVFDHWNSIYKYLSKEGTYINVVERADLEHIQFEAVEDRRQIMSILLSNFDPSIRDFIKFMKLISEFRRLDVQDQIILIKENMYEAITLHQAFLMGNSEIIHVLSSAHSVRIPLSLTVTELALWNMLRATSDVGRQMMRLGLNGQHACVLGVIAILATDRIGLKNVSDIERLRSLTLEALQQLIMRTHQENHREVFSKTILLLPSVREINCDHRNLVLAMSLEMPQRMPDLHREVFDI</sequence>
<keyword evidence="8 9" id="KW-0539">Nucleus</keyword>
<dbReference type="GO" id="GO:0045944">
    <property type="term" value="P:positive regulation of transcription by RNA polymerase II"/>
    <property type="evidence" value="ECO:0007669"/>
    <property type="project" value="TreeGrafter"/>
</dbReference>
<keyword evidence="7 9" id="KW-0675">Receptor</keyword>
<dbReference type="PRINTS" id="PR00398">
    <property type="entry name" value="STRDHORMONER"/>
</dbReference>
<dbReference type="PANTHER" id="PTHR24082:SF473">
    <property type="entry name" value="ECDYSONE-INDUCED PROTEIN 75B, ISOFORM B"/>
    <property type="match status" value="1"/>
</dbReference>
<accession>A0A914A5S1</accession>
<dbReference type="Gene3D" id="1.10.565.10">
    <property type="entry name" value="Retinoid X Receptor"/>
    <property type="match status" value="1"/>
</dbReference>
<feature type="region of interest" description="Disordered" evidence="10">
    <location>
        <begin position="118"/>
        <end position="141"/>
    </location>
</feature>
<feature type="domain" description="Nuclear receptor" evidence="11">
    <location>
        <begin position="47"/>
        <end position="121"/>
    </location>
</feature>
<dbReference type="OrthoDB" id="6355676at2759"/>
<protein>
    <submittedName>
        <fullName evidence="13">Uncharacterized protein</fullName>
    </submittedName>
</protein>
<dbReference type="InterPro" id="IPR013088">
    <property type="entry name" value="Znf_NHR/GATA"/>
</dbReference>
<dbReference type="GO" id="GO:0004879">
    <property type="term" value="F:nuclear receptor activity"/>
    <property type="evidence" value="ECO:0007669"/>
    <property type="project" value="TreeGrafter"/>
</dbReference>
<evidence type="ECO:0000256" key="7">
    <source>
        <dbReference type="ARBA" id="ARBA00023170"/>
    </source>
</evidence>
<evidence type="ECO:0000259" key="11">
    <source>
        <dbReference type="PROSITE" id="PS51030"/>
    </source>
</evidence>
<dbReference type="GO" id="GO:0000978">
    <property type="term" value="F:RNA polymerase II cis-regulatory region sequence-specific DNA binding"/>
    <property type="evidence" value="ECO:0007669"/>
    <property type="project" value="TreeGrafter"/>
</dbReference>
<dbReference type="CDD" id="cd06916">
    <property type="entry name" value="NR_DBD_like"/>
    <property type="match status" value="1"/>
</dbReference>
<dbReference type="SUPFAM" id="SSF57716">
    <property type="entry name" value="Glucocorticoid receptor-like (DNA-binding domain)"/>
    <property type="match status" value="1"/>
</dbReference>
<evidence type="ECO:0000313" key="13">
    <source>
        <dbReference type="EnsemblMetazoa" id="XP_038059153.1"/>
    </source>
</evidence>
<dbReference type="InterPro" id="IPR001723">
    <property type="entry name" value="Nuclear_hrmn_rcpt"/>
</dbReference>
<dbReference type="GO" id="GO:0000122">
    <property type="term" value="P:negative regulation of transcription by RNA polymerase II"/>
    <property type="evidence" value="ECO:0007669"/>
    <property type="project" value="TreeGrafter"/>
</dbReference>
<evidence type="ECO:0000256" key="10">
    <source>
        <dbReference type="SAM" id="MobiDB-lite"/>
    </source>
</evidence>
<evidence type="ECO:0000256" key="3">
    <source>
        <dbReference type="ARBA" id="ARBA00022833"/>
    </source>
</evidence>
<evidence type="ECO:0000256" key="5">
    <source>
        <dbReference type="ARBA" id="ARBA00023125"/>
    </source>
</evidence>
<keyword evidence="3 9" id="KW-0862">Zinc</keyword>
<evidence type="ECO:0000313" key="14">
    <source>
        <dbReference type="Proteomes" id="UP000887568"/>
    </source>
</evidence>
<proteinExistence type="inferred from homology"/>
<dbReference type="InterPro" id="IPR035500">
    <property type="entry name" value="NHR-like_dom_sf"/>
</dbReference>
<comment type="subcellular location">
    <subcellularLocation>
        <location evidence="9">Nucleus</location>
    </subcellularLocation>
</comment>
<dbReference type="AlphaFoldDB" id="A0A914A5S1"/>
<evidence type="ECO:0000256" key="1">
    <source>
        <dbReference type="ARBA" id="ARBA00022723"/>
    </source>
</evidence>
<feature type="compositionally biased region" description="Basic residues" evidence="10">
    <location>
        <begin position="121"/>
        <end position="130"/>
    </location>
</feature>
<evidence type="ECO:0000256" key="6">
    <source>
        <dbReference type="ARBA" id="ARBA00023163"/>
    </source>
</evidence>
<dbReference type="PANTHER" id="PTHR24082">
    <property type="entry name" value="NUCLEAR HORMONE RECEPTOR"/>
    <property type="match status" value="1"/>
</dbReference>
<dbReference type="PROSITE" id="PS00031">
    <property type="entry name" value="NUCLEAR_REC_DBD_1"/>
    <property type="match status" value="1"/>
</dbReference>
<dbReference type="OMA" id="TRNRCMY"/>
<dbReference type="GO" id="GO:0009755">
    <property type="term" value="P:hormone-mediated signaling pathway"/>
    <property type="evidence" value="ECO:0007669"/>
    <property type="project" value="TreeGrafter"/>
</dbReference>
<feature type="compositionally biased region" description="Polar residues" evidence="10">
    <location>
        <begin position="165"/>
        <end position="186"/>
    </location>
</feature>
<dbReference type="PRINTS" id="PR00047">
    <property type="entry name" value="STROIDFINGER"/>
</dbReference>
<reference evidence="13" key="1">
    <citation type="submission" date="2022-11" db="UniProtKB">
        <authorList>
            <consortium name="EnsemblMetazoa"/>
        </authorList>
    </citation>
    <scope>IDENTIFICATION</scope>
</reference>
<dbReference type="GeneID" id="119730366"/>
<keyword evidence="1 9" id="KW-0479">Metal-binding</keyword>
<dbReference type="InterPro" id="IPR050234">
    <property type="entry name" value="Nuclear_hormone_rcpt_NR1"/>
</dbReference>
<dbReference type="PROSITE" id="PS51030">
    <property type="entry name" value="NUCLEAR_REC_DBD_2"/>
    <property type="match status" value="1"/>
</dbReference>